<protein>
    <submittedName>
        <fullName evidence="2">Uncharacterized protein</fullName>
    </submittedName>
</protein>
<organism evidence="2 3">
    <name type="scientific">Rangifer tarandus platyrhynchus</name>
    <name type="common">Svalbard reindeer</name>
    <dbReference type="NCBI Taxonomy" id="3082113"/>
    <lineage>
        <taxon>Eukaryota</taxon>
        <taxon>Metazoa</taxon>
        <taxon>Chordata</taxon>
        <taxon>Craniata</taxon>
        <taxon>Vertebrata</taxon>
        <taxon>Euteleostomi</taxon>
        <taxon>Mammalia</taxon>
        <taxon>Eutheria</taxon>
        <taxon>Laurasiatheria</taxon>
        <taxon>Artiodactyla</taxon>
        <taxon>Ruminantia</taxon>
        <taxon>Pecora</taxon>
        <taxon>Cervidae</taxon>
        <taxon>Odocoileinae</taxon>
        <taxon>Rangifer</taxon>
    </lineage>
</organism>
<dbReference type="EMBL" id="OX459966">
    <property type="protein sequence ID" value="CAI9171420.1"/>
    <property type="molecule type" value="Genomic_DNA"/>
</dbReference>
<gene>
    <name evidence="2" type="ORF">MRATA1EN1_LOCUS20382</name>
</gene>
<reference evidence="2" key="1">
    <citation type="submission" date="2023-04" db="EMBL/GenBank/DDBJ databases">
        <authorList>
            <consortium name="ELIXIR-Norway"/>
        </authorList>
    </citation>
    <scope>NUCLEOTIDE SEQUENCE [LARGE SCALE GENOMIC DNA]</scope>
</reference>
<feature type="region of interest" description="Disordered" evidence="1">
    <location>
        <begin position="1"/>
        <end position="44"/>
    </location>
</feature>
<evidence type="ECO:0000256" key="1">
    <source>
        <dbReference type="SAM" id="MobiDB-lite"/>
    </source>
</evidence>
<proteinExistence type="predicted"/>
<sequence length="149" mass="16520">MLSGRAVPQRPPLKQRPRGESHRIPGNPAKVGQRTKGGGVRPLQPLSPELGCGFRLSVGSQLRSEASFLLRSLHQDLVAPQDEVQSLAWLARLPGTQCWPASPASSPRLSEQSRFCVYREDTWRMLFIVTGRRLSLRPKRSGSLSLAQE</sequence>
<evidence type="ECO:0000313" key="3">
    <source>
        <dbReference type="Proteomes" id="UP001176941"/>
    </source>
</evidence>
<dbReference type="Proteomes" id="UP001176941">
    <property type="component" value="Chromosome 30"/>
</dbReference>
<keyword evidence="3" id="KW-1185">Reference proteome</keyword>
<name>A0ABN8ZBZ8_RANTA</name>
<evidence type="ECO:0000313" key="2">
    <source>
        <dbReference type="EMBL" id="CAI9171420.1"/>
    </source>
</evidence>
<accession>A0ABN8ZBZ8</accession>